<dbReference type="Gene3D" id="3.40.30.10">
    <property type="entry name" value="Glutaredoxin"/>
    <property type="match status" value="1"/>
</dbReference>
<dbReference type="Pfam" id="PF13417">
    <property type="entry name" value="GST_N_3"/>
    <property type="match status" value="1"/>
</dbReference>
<reference evidence="2" key="1">
    <citation type="submission" date="2021-01" db="EMBL/GenBank/DDBJ databases">
        <authorList>
            <person name="Corre E."/>
            <person name="Pelletier E."/>
            <person name="Niang G."/>
            <person name="Scheremetjew M."/>
            <person name="Finn R."/>
            <person name="Kale V."/>
            <person name="Holt S."/>
            <person name="Cochrane G."/>
            <person name="Meng A."/>
            <person name="Brown T."/>
            <person name="Cohen L."/>
        </authorList>
    </citation>
    <scope>NUCLEOTIDE SEQUENCE</scope>
    <source>
        <strain evidence="2">Grunow 1884</strain>
    </source>
</reference>
<dbReference type="PANTHER" id="PTHR12782">
    <property type="entry name" value="MICROSOMAL PROSTAGLANDIN E SYNTHASE-2"/>
    <property type="match status" value="1"/>
</dbReference>
<dbReference type="SUPFAM" id="SSF47616">
    <property type="entry name" value="GST C-terminal domain-like"/>
    <property type="match status" value="1"/>
</dbReference>
<dbReference type="SUPFAM" id="SSF52833">
    <property type="entry name" value="Thioredoxin-like"/>
    <property type="match status" value="1"/>
</dbReference>
<accession>A0A7S1ZS40</accession>
<protein>
    <recommendedName>
        <fullName evidence="1">GST N-terminal domain-containing protein</fullName>
    </recommendedName>
</protein>
<dbReference type="InterPro" id="IPR011767">
    <property type="entry name" value="GLR_AS"/>
</dbReference>
<evidence type="ECO:0000259" key="1">
    <source>
        <dbReference type="PROSITE" id="PS50404"/>
    </source>
</evidence>
<dbReference type="EMBL" id="HBGO01023668">
    <property type="protein sequence ID" value="CAD9346576.1"/>
    <property type="molecule type" value="Transcribed_RNA"/>
</dbReference>
<evidence type="ECO:0000313" key="2">
    <source>
        <dbReference type="EMBL" id="CAD9346576.1"/>
    </source>
</evidence>
<dbReference type="PROSITE" id="PS51354">
    <property type="entry name" value="GLUTAREDOXIN_2"/>
    <property type="match status" value="1"/>
</dbReference>
<organism evidence="2">
    <name type="scientific">Trieres chinensis</name>
    <name type="common">Marine centric diatom</name>
    <name type="synonym">Odontella sinensis</name>
    <dbReference type="NCBI Taxonomy" id="1514140"/>
    <lineage>
        <taxon>Eukaryota</taxon>
        <taxon>Sar</taxon>
        <taxon>Stramenopiles</taxon>
        <taxon>Ochrophyta</taxon>
        <taxon>Bacillariophyta</taxon>
        <taxon>Mediophyceae</taxon>
        <taxon>Biddulphiophycidae</taxon>
        <taxon>Eupodiscales</taxon>
        <taxon>Parodontellaceae</taxon>
        <taxon>Trieres</taxon>
    </lineage>
</organism>
<dbReference type="InterPro" id="IPR004045">
    <property type="entry name" value="Glutathione_S-Trfase_N"/>
</dbReference>
<dbReference type="GO" id="GO:0005739">
    <property type="term" value="C:mitochondrion"/>
    <property type="evidence" value="ECO:0007669"/>
    <property type="project" value="TreeGrafter"/>
</dbReference>
<gene>
    <name evidence="2" type="ORF">OSIN01602_LOCUS13627</name>
</gene>
<dbReference type="PANTHER" id="PTHR12782:SF5">
    <property type="entry name" value="PROSTAGLANDIN E SYNTHASE 2"/>
    <property type="match status" value="1"/>
</dbReference>
<dbReference type="AlphaFoldDB" id="A0A7S1ZS40"/>
<feature type="domain" description="GST N-terminal" evidence="1">
    <location>
        <begin position="30"/>
        <end position="108"/>
    </location>
</feature>
<dbReference type="Gene3D" id="1.20.1050.10">
    <property type="match status" value="1"/>
</dbReference>
<dbReference type="InterPro" id="IPR036282">
    <property type="entry name" value="Glutathione-S-Trfase_C_sf"/>
</dbReference>
<dbReference type="InterPro" id="IPR036249">
    <property type="entry name" value="Thioredoxin-like_sf"/>
</dbReference>
<dbReference type="PROSITE" id="PS00195">
    <property type="entry name" value="GLUTAREDOXIN_1"/>
    <property type="match status" value="1"/>
</dbReference>
<name>A0A7S1ZS40_TRICV</name>
<sequence>MLLTKITLRSAISRNTILSSAFSSSPESPAAITLYQYAICPFCHKAKALLAYASMAHNVVEVNPLTKSELKHLSGNYRKVPIATIEDEQVNGSNEICRALLARNDVAKALESRWVSGEEVNAIDSEAPMSMEEFQSGASAERWSSFAHDDLAALLYPNICPSLGDSYEAFGYVKDVDSFSPAQKIAIRGIGSLAMYFAASKVLKKRGISDGREALQSCLSKWEEEGLENGEKKFASGKSKPNMGDLAVFGTLHSIKGLSAHAEVVEGRGGAILDWYTRMDQEVYGKKQINSK</sequence>
<proteinExistence type="predicted"/>
<dbReference type="PROSITE" id="PS50404">
    <property type="entry name" value="GST_NTER"/>
    <property type="match status" value="1"/>
</dbReference>